<dbReference type="InterPro" id="IPR006585">
    <property type="entry name" value="FTP1"/>
</dbReference>
<dbReference type="PANTHER" id="PTHR35889:SF3">
    <property type="entry name" value="F-BOX DOMAIN-CONTAINING PROTEIN"/>
    <property type="match status" value="1"/>
</dbReference>
<dbReference type="InterPro" id="IPR011444">
    <property type="entry name" value="DUF1549"/>
</dbReference>
<evidence type="ECO:0000313" key="8">
    <source>
        <dbReference type="Proteomes" id="UP000011885"/>
    </source>
</evidence>
<evidence type="ECO:0000256" key="4">
    <source>
        <dbReference type="ARBA" id="ARBA00023157"/>
    </source>
</evidence>
<reference evidence="7 8" key="1">
    <citation type="journal article" date="2013" name="Mar. Genomics">
        <title>Expression of sulfatases in Rhodopirellula baltica and the diversity of sulfatases in the genus Rhodopirellula.</title>
        <authorList>
            <person name="Wegner C.E."/>
            <person name="Richter-Heitmann T."/>
            <person name="Klindworth A."/>
            <person name="Klockow C."/>
            <person name="Richter M."/>
            <person name="Achstetter T."/>
            <person name="Glockner F.O."/>
            <person name="Harder J."/>
        </authorList>
    </citation>
    <scope>NUCLEOTIDE SEQUENCE [LARGE SCALE GENOMIC DNA]</scope>
    <source>
        <strain evidence="7 8">SM41</strain>
    </source>
</reference>
<dbReference type="InterPro" id="IPR011429">
    <property type="entry name" value="Cyt_c_Planctomycete-type"/>
</dbReference>
<dbReference type="AlphaFoldDB" id="M5TYU9"/>
<dbReference type="SUPFAM" id="SSF49785">
    <property type="entry name" value="Galactose-binding domain-like"/>
    <property type="match status" value="1"/>
</dbReference>
<organism evidence="7 8">
    <name type="scientific">Rhodopirellula sallentina SM41</name>
    <dbReference type="NCBI Taxonomy" id="1263870"/>
    <lineage>
        <taxon>Bacteria</taxon>
        <taxon>Pseudomonadati</taxon>
        <taxon>Planctomycetota</taxon>
        <taxon>Planctomycetia</taxon>
        <taxon>Pirellulales</taxon>
        <taxon>Pirellulaceae</taxon>
        <taxon>Rhodopirellula</taxon>
    </lineage>
</organism>
<dbReference type="Proteomes" id="UP000011885">
    <property type="component" value="Unassembled WGS sequence"/>
</dbReference>
<feature type="domain" description="Cytochrome c" evidence="6">
    <location>
        <begin position="68"/>
        <end position="173"/>
    </location>
</feature>
<keyword evidence="4" id="KW-1015">Disulfide bond</keyword>
<dbReference type="InterPro" id="IPR009056">
    <property type="entry name" value="Cyt_c-like_dom"/>
</dbReference>
<evidence type="ECO:0000256" key="3">
    <source>
        <dbReference type="ARBA" id="ARBA00023004"/>
    </source>
</evidence>
<proteinExistence type="predicted"/>
<sequence>MPFLADAFNSLPSPSWLHRSMNHLRLNSLARRAVFAACVLLTLCAIRGPIVDGAENDSDEQLVSTTAPQRLPERVMFNAHIRPIMSNTCFTCHGPDEDENESAFRLDSFASATGPLESDDEARGIVPGDLESSEVYKRIMGTSDGEQMPPEGFRHHLSDYDKALFAKWIEQGAEYEEHWAYAPLTRPVLPEVQQHADEVANDIDAFILARLETESIEPSPLADKATLLRRLSLDLIGVPPTPDELNEFLADDSPDAYERQVDRLLASPHFGERMASSWLDIVRFADTVGFHGDQNMRIFSFRDYVINAFNENKPFDEFTLQQIAGDLKPNPTTEDLIATGLLRLNMITREGGAQPGEYLAKYKADRVRMIGTAWLGSTLACCECHNHKYDPFSAKDFYSLGAFFDDIQQWGVYSDYGYSPNKDLKGFNNDYPFPPEMRWKSPSLVREIESLIAERNRLLQSAIGESTAQSEEYQQWETSVQETLADHPDGWIPAEVLHSEASAGTECQTLDDGSILLTGKPAKNETIEITTHPVSPTKIRSVRVEVLPSEEHDGNVGRGDSGRFSLSFAAHIASQTEGPQTRPNHPRFVRIELSGKKILSLAEVQVFSPEKDKEGHPINVALAGTASQSTNYTSGEAALAIDGNTDGMYRQSNSVTHTSLNGHNPWWQVDLGSAQPVESIVIWNRTDSNLQNRLDGFQLILLDENGNELQRLTPETPKPSVRLEIPDEVKIHPKRKLSIAWGEADREDPLRFSNGRPPRTLGDVWRSGPSRWQLPTTETQLPHTAVYHFDQAVELEDHQQLVIQLKSTDVGRVRISYTPIGDAIAGWPAAGASLVEALKRSPDQRQQEDIAALLGTFHLSTKPVKSQHREAQRFRNVILDLHSAMAITLVTQTIPEEKYPVSRVLPRGNWQDESGELAPPAFPHFLPAPNDGSERRLDRTDLARWLTSPENPLVPRHFVNRTWKQFFGTGLSSKLDDLGSQGEWPSHPLLLDRLASEFVMSGWDVKHIVRLMVTSRTYRQAVTDRKELAEVDPYNRLLAQASPRRLEAEAIRDNALAIAGLLNQSYIGGTSVFPYQPGGHYSNLQFPSRGYSASPDARQYRRGVYMHWQRTFLHPMLVNFDAPSRDECAADRSPSNSPQQALTLLNDPTFAEASHAMARTILAEAPDDSEDSFEDILDVAFIRALARNANTAESESLRGLFERQLTYFRDNPKEASKFIRIGNSPSTSDDPARLAAWSQVCRVILNLHETITRY</sequence>
<evidence type="ECO:0000256" key="2">
    <source>
        <dbReference type="ARBA" id="ARBA00022837"/>
    </source>
</evidence>
<dbReference type="SMART" id="SM00607">
    <property type="entry name" value="FTP"/>
    <property type="match status" value="1"/>
</dbReference>
<dbReference type="Pfam" id="PF07583">
    <property type="entry name" value="PSCyt2"/>
    <property type="match status" value="1"/>
</dbReference>
<dbReference type="GO" id="GO:0020037">
    <property type="term" value="F:heme binding"/>
    <property type="evidence" value="ECO:0007669"/>
    <property type="project" value="InterPro"/>
</dbReference>
<accession>M5TYU9</accession>
<dbReference type="PROSITE" id="PS51007">
    <property type="entry name" value="CYTC"/>
    <property type="match status" value="1"/>
</dbReference>
<keyword evidence="8" id="KW-1185">Reference proteome</keyword>
<keyword evidence="2" id="KW-0106">Calcium</keyword>
<dbReference type="Pfam" id="PF22633">
    <property type="entry name" value="F5_F8_type_C_2"/>
    <property type="match status" value="1"/>
</dbReference>
<dbReference type="EMBL" id="ANOH01000280">
    <property type="protein sequence ID" value="EMI54375.1"/>
    <property type="molecule type" value="Genomic_DNA"/>
</dbReference>
<gene>
    <name evidence="7" type="ORF">RSSM_04200</name>
</gene>
<evidence type="ECO:0000259" key="6">
    <source>
        <dbReference type="PROSITE" id="PS51007"/>
    </source>
</evidence>
<evidence type="ECO:0000256" key="5">
    <source>
        <dbReference type="PROSITE-ProRule" id="PRU00433"/>
    </source>
</evidence>
<dbReference type="PATRIC" id="fig|1263870.3.peg.4447"/>
<dbReference type="GO" id="GO:0046872">
    <property type="term" value="F:metal ion binding"/>
    <property type="evidence" value="ECO:0007669"/>
    <property type="project" value="UniProtKB-KW"/>
</dbReference>
<dbReference type="PANTHER" id="PTHR35889">
    <property type="entry name" value="CYCLOINULO-OLIGOSACCHARIDE FRUCTANOTRANSFERASE-RELATED"/>
    <property type="match status" value="1"/>
</dbReference>
<dbReference type="InterPro" id="IPR022655">
    <property type="entry name" value="DUF1553"/>
</dbReference>
<dbReference type="Pfam" id="PF07587">
    <property type="entry name" value="PSD1"/>
    <property type="match status" value="1"/>
</dbReference>
<keyword evidence="1 5" id="KW-0479">Metal-binding</keyword>
<evidence type="ECO:0000313" key="7">
    <source>
        <dbReference type="EMBL" id="EMI54375.1"/>
    </source>
</evidence>
<comment type="caution">
    <text evidence="7">The sequence shown here is derived from an EMBL/GenBank/DDBJ whole genome shotgun (WGS) entry which is preliminary data.</text>
</comment>
<keyword evidence="5" id="KW-0349">Heme</keyword>
<protein>
    <submittedName>
        <fullName evidence="7">Protein containing DUF1549</fullName>
    </submittedName>
</protein>
<dbReference type="GO" id="GO:0009055">
    <property type="term" value="F:electron transfer activity"/>
    <property type="evidence" value="ECO:0007669"/>
    <property type="project" value="InterPro"/>
</dbReference>
<name>M5TYU9_9BACT</name>
<evidence type="ECO:0000256" key="1">
    <source>
        <dbReference type="ARBA" id="ARBA00022723"/>
    </source>
</evidence>
<dbReference type="Pfam" id="PF07635">
    <property type="entry name" value="PSCyt1"/>
    <property type="match status" value="1"/>
</dbReference>
<dbReference type="Gene3D" id="2.60.120.260">
    <property type="entry name" value="Galactose-binding domain-like"/>
    <property type="match status" value="1"/>
</dbReference>
<keyword evidence="3 5" id="KW-0408">Iron</keyword>
<dbReference type="InterPro" id="IPR008979">
    <property type="entry name" value="Galactose-bd-like_sf"/>
</dbReference>